<accession>A0A1I6AES3</accession>
<dbReference type="EMBL" id="FOXX01000006">
    <property type="protein sequence ID" value="SFQ67189.1"/>
    <property type="molecule type" value="Genomic_DNA"/>
</dbReference>
<evidence type="ECO:0000313" key="2">
    <source>
        <dbReference type="Proteomes" id="UP000182762"/>
    </source>
</evidence>
<dbReference type="Pfam" id="PF11588">
    <property type="entry name" value="DUF3243"/>
    <property type="match status" value="1"/>
</dbReference>
<name>A0A1I6AES3_9BACI</name>
<proteinExistence type="predicted"/>
<protein>
    <recommendedName>
        <fullName evidence="3">DUF3243 domain-containing protein</fullName>
    </recommendedName>
</protein>
<gene>
    <name evidence="1" type="ORF">SAMN02745910_02673</name>
</gene>
<organism evidence="1 2">
    <name type="scientific">Priestia endophytica DSM 13796</name>
    <dbReference type="NCBI Taxonomy" id="1121089"/>
    <lineage>
        <taxon>Bacteria</taxon>
        <taxon>Bacillati</taxon>
        <taxon>Bacillota</taxon>
        <taxon>Bacilli</taxon>
        <taxon>Bacillales</taxon>
        <taxon>Bacillaceae</taxon>
        <taxon>Priestia</taxon>
    </lineage>
</organism>
<evidence type="ECO:0008006" key="3">
    <source>
        <dbReference type="Google" id="ProtNLM"/>
    </source>
</evidence>
<dbReference type="Proteomes" id="UP000182762">
    <property type="component" value="Unassembled WGS sequence"/>
</dbReference>
<dbReference type="Gene3D" id="1.10.760.20">
    <property type="entry name" value="Protein of unknown function DUF3243"/>
    <property type="match status" value="1"/>
</dbReference>
<dbReference type="GeneID" id="93711314"/>
<dbReference type="InterPro" id="IPR021637">
    <property type="entry name" value="DUF3243"/>
</dbReference>
<reference evidence="1 2" key="1">
    <citation type="submission" date="2016-10" db="EMBL/GenBank/DDBJ databases">
        <authorList>
            <person name="Varghese N."/>
            <person name="Submissions S."/>
        </authorList>
    </citation>
    <scope>NUCLEOTIDE SEQUENCE [LARGE SCALE GENOMIC DNA]</scope>
    <source>
        <strain evidence="1 2">DSM 13796</strain>
    </source>
</reference>
<evidence type="ECO:0000313" key="1">
    <source>
        <dbReference type="EMBL" id="SFQ67189.1"/>
    </source>
</evidence>
<sequence length="99" mass="11695">MERAEKAVREKSQEEKEQILQNFEEFKNYLGDKVEKGQKLGLSEEAIAKSAKKVADYLAKNEEPKNREEYLLQQLWKVGEEEDRQHLARMLVRLTNETN</sequence>
<comment type="caution">
    <text evidence="1">The sequence shown here is derived from an EMBL/GenBank/DDBJ whole genome shotgun (WGS) entry which is preliminary data.</text>
</comment>
<keyword evidence="2" id="KW-1185">Reference proteome</keyword>
<dbReference type="InterPro" id="IPR038292">
    <property type="entry name" value="YmfJ/YflH_sf"/>
</dbReference>
<dbReference type="RefSeq" id="WP_061805360.1">
    <property type="nucleotide sequence ID" value="NZ_FOXX01000006.1"/>
</dbReference>